<gene>
    <name evidence="2" type="ORF">J0M35_02185</name>
</gene>
<keyword evidence="1" id="KW-0812">Transmembrane</keyword>
<evidence type="ECO:0000313" key="3">
    <source>
        <dbReference type="Proteomes" id="UP000664277"/>
    </source>
</evidence>
<protein>
    <submittedName>
        <fullName evidence="2">Pilus assembly protein</fullName>
    </submittedName>
</protein>
<sequence>MNFSKSRQKRGGVLVEAVLSSCFFLPIIVFVILGILQVAHAYVIGVNMTEASQLAARALSDEYLRDPSIINNFERQQLILNRIRIPGMVTSAEQFQIPDGGWVISSFPRSITVSCTYMPGLGEPPLPRFPNPDPLGFAKRVCIRSSATVPIFQSW</sequence>
<dbReference type="Proteomes" id="UP000664277">
    <property type="component" value="Unassembled WGS sequence"/>
</dbReference>
<keyword evidence="1" id="KW-1133">Transmembrane helix</keyword>
<comment type="caution">
    <text evidence="2">The sequence shown here is derived from an EMBL/GenBank/DDBJ whole genome shotgun (WGS) entry which is preliminary data.</text>
</comment>
<evidence type="ECO:0000256" key="1">
    <source>
        <dbReference type="SAM" id="Phobius"/>
    </source>
</evidence>
<feature type="transmembrane region" description="Helical" evidence="1">
    <location>
        <begin position="12"/>
        <end position="36"/>
    </location>
</feature>
<reference evidence="2" key="1">
    <citation type="submission" date="2021-02" db="EMBL/GenBank/DDBJ databases">
        <title>Genome-Resolved Metagenomics of a Microbial Community Performing Photosynthetic Biological Nutrient Removal.</title>
        <authorList>
            <person name="Mcdaniel E.A."/>
        </authorList>
    </citation>
    <scope>NUCLEOTIDE SEQUENCE</scope>
    <source>
        <strain evidence="2">UWPOB_OBS1</strain>
    </source>
</reference>
<name>A0A8J7PDD6_9BACT</name>
<proteinExistence type="predicted"/>
<organism evidence="2 3">
    <name type="scientific">Candidatus Obscuribacter phosphatis</name>
    <dbReference type="NCBI Taxonomy" id="1906157"/>
    <lineage>
        <taxon>Bacteria</taxon>
        <taxon>Bacillati</taxon>
        <taxon>Candidatus Melainabacteria</taxon>
        <taxon>Candidatus Obscuribacterales</taxon>
        <taxon>Candidatus Obscuribacteraceae</taxon>
        <taxon>Candidatus Obscuribacter</taxon>
    </lineage>
</organism>
<evidence type="ECO:0000313" key="2">
    <source>
        <dbReference type="EMBL" id="MBN8659142.1"/>
    </source>
</evidence>
<dbReference type="EMBL" id="JAFLCK010000002">
    <property type="protein sequence ID" value="MBN8659142.1"/>
    <property type="molecule type" value="Genomic_DNA"/>
</dbReference>
<accession>A0A8J7PDD6</accession>
<dbReference type="AlphaFoldDB" id="A0A8J7PDD6"/>
<keyword evidence="1" id="KW-0472">Membrane</keyword>